<protein>
    <submittedName>
        <fullName evidence="1">Uncharacterized protein</fullName>
    </submittedName>
</protein>
<evidence type="ECO:0000313" key="1">
    <source>
        <dbReference type="EMBL" id="QDJ97016.1"/>
    </source>
</evidence>
<organism evidence="1 2">
    <name type="scientific">Aeromonas phage D3</name>
    <dbReference type="NCBI Taxonomy" id="2593327"/>
    <lineage>
        <taxon>Viruses</taxon>
        <taxon>Duplodnaviria</taxon>
        <taxon>Heunggongvirae</taxon>
        <taxon>Uroviricota</taxon>
        <taxon>Caudoviricetes</taxon>
        <taxon>Chimalliviridae</taxon>
        <taxon>Ludhianavirus</taxon>
        <taxon>Ludhianavirus D3</taxon>
    </lineage>
</organism>
<gene>
    <name evidence="1" type="ORF">D3_0017</name>
</gene>
<proteinExistence type="predicted"/>
<reference evidence="1 2" key="1">
    <citation type="submission" date="2019-06" db="EMBL/GenBank/DDBJ databases">
        <title>Complete genome sequence of Aeromonas hydrophila bacteriophage D3.</title>
        <authorList>
            <person name="Rai S."/>
            <person name="Tyagi A."/>
            <person name="Kumar N."/>
            <person name="Singh N."/>
        </authorList>
    </citation>
    <scope>NUCLEOTIDE SEQUENCE [LARGE SCALE GENOMIC DNA]</scope>
</reference>
<keyword evidence="2" id="KW-1185">Reference proteome</keyword>
<sequence>MSVDKEYTMRYENFKEILETFPHCYYNNDCSLIITKVPRDIPGYFKLDLTNNQEFRHDISGSHYITYSYITDMNGDKTIEVFFGDNADEDAYLTKHKHLCGHPQEILQSLEERRIP</sequence>
<dbReference type="EMBL" id="MN102098">
    <property type="protein sequence ID" value="QDJ97016.1"/>
    <property type="molecule type" value="Genomic_DNA"/>
</dbReference>
<name>A0A514TVG5_9CAUD</name>
<dbReference type="Proteomes" id="UP000319658">
    <property type="component" value="Segment"/>
</dbReference>
<evidence type="ECO:0000313" key="2">
    <source>
        <dbReference type="Proteomes" id="UP000319658"/>
    </source>
</evidence>
<accession>A0A514TVG5</accession>